<dbReference type="PROSITE" id="PS51257">
    <property type="entry name" value="PROKAR_LIPOPROTEIN"/>
    <property type="match status" value="1"/>
</dbReference>
<dbReference type="Gene3D" id="3.90.550.50">
    <property type="match status" value="1"/>
</dbReference>
<evidence type="ECO:0000256" key="1">
    <source>
        <dbReference type="SAM" id="SignalP"/>
    </source>
</evidence>
<dbReference type="InterPro" id="IPR006740">
    <property type="entry name" value="DUF604"/>
</dbReference>
<reference evidence="2" key="1">
    <citation type="submission" date="2024-02" db="EMBL/GenBank/DDBJ databases">
        <authorList>
            <consortium name="ELIXIR-Norway"/>
            <consortium name="Elixir Norway"/>
        </authorList>
    </citation>
    <scope>NUCLEOTIDE SEQUENCE</scope>
</reference>
<feature type="chain" id="PRO_5046729031" evidence="1">
    <location>
        <begin position="35"/>
        <end position="532"/>
    </location>
</feature>
<dbReference type="Pfam" id="PF04646">
    <property type="entry name" value="DUF604"/>
    <property type="match status" value="1"/>
</dbReference>
<gene>
    <name evidence="2" type="ORF">CSSPJE1EN1_LOCUS9429</name>
</gene>
<sequence length="532" mass="60227">MGHTRLSAVVTLAVACSLLYVLSLLLHASKLCSGKCVIDEDCSNFSASFTDSSDMAVDLYQGILLSPTTKPLKQGAFVSRHTRKQLNNHQAGVSSIKAKKNHLLPITTPFLNPRKTNLSRIVFGIAASANLWKIRREYVRSWWHPRKKMRGFVWLDEPVKNMSWGSDVPPFMISESTKAFEYSNRIGSRSAIRLSRIVIESIRLRLQDVDWFVMGDDDTVFFTENLVRVLSNYDPTKMYYIGSQSESHPQNTDFSYNMAYGGGGFAISYPLALALSKFQDSCLHRYPQLFGSDDRMHACITELGVPILKNPGFHQFDVYGDAFGLLAVHPLVPLLSIHHLDIIKPIFHNMTRVQAVRHLLKAASVDQAAMLQQTICYGQRQRWSFSISLGYAVQVYQGFISPWELQRVPRTFLSWHGNKARSHFPFNIQEISVDSCKQPTIFYMSSVHQLQHKTTARGGGSIETVYKKEDQPERNMTGCDTVLSSVQVIRIRKKPTLETLSQRLCCKVQHWRSRSIDIDVQPCGDGELAIDS</sequence>
<dbReference type="PANTHER" id="PTHR10811">
    <property type="entry name" value="FRINGE-RELATED"/>
    <property type="match status" value="1"/>
</dbReference>
<evidence type="ECO:0000313" key="3">
    <source>
        <dbReference type="Proteomes" id="UP001497444"/>
    </source>
</evidence>
<protein>
    <submittedName>
        <fullName evidence="2">Uncharacterized protein</fullName>
    </submittedName>
</protein>
<name>A0ABP0WDG5_9BRYO</name>
<dbReference type="EMBL" id="OZ020111">
    <property type="protein sequence ID" value="CAK9263951.1"/>
    <property type="molecule type" value="Genomic_DNA"/>
</dbReference>
<keyword evidence="3" id="KW-1185">Reference proteome</keyword>
<dbReference type="Proteomes" id="UP001497444">
    <property type="component" value="Chromosome 16"/>
</dbReference>
<evidence type="ECO:0000313" key="2">
    <source>
        <dbReference type="EMBL" id="CAK9263951.1"/>
    </source>
</evidence>
<organism evidence="2 3">
    <name type="scientific">Sphagnum jensenii</name>
    <dbReference type="NCBI Taxonomy" id="128206"/>
    <lineage>
        <taxon>Eukaryota</taxon>
        <taxon>Viridiplantae</taxon>
        <taxon>Streptophyta</taxon>
        <taxon>Embryophyta</taxon>
        <taxon>Bryophyta</taxon>
        <taxon>Sphagnophytina</taxon>
        <taxon>Sphagnopsida</taxon>
        <taxon>Sphagnales</taxon>
        <taxon>Sphagnaceae</taxon>
        <taxon>Sphagnum</taxon>
    </lineage>
</organism>
<feature type="signal peptide" evidence="1">
    <location>
        <begin position="1"/>
        <end position="34"/>
    </location>
</feature>
<proteinExistence type="predicted"/>
<keyword evidence="1" id="KW-0732">Signal</keyword>
<accession>A0ABP0WDG5</accession>